<keyword evidence="4 5" id="KW-0238">DNA-binding</keyword>
<keyword evidence="1" id="KW-0479">Metal-binding</keyword>
<keyword evidence="7" id="KW-1133">Transmembrane helix</keyword>
<protein>
    <recommendedName>
        <fullName evidence="8">THAP-type domain-containing protein</fullName>
    </recommendedName>
</protein>
<dbReference type="AlphaFoldDB" id="A0ABD1FBM4"/>
<keyword evidence="10" id="KW-1185">Reference proteome</keyword>
<comment type="caution">
    <text evidence="9">The sequence shown here is derived from an EMBL/GenBank/DDBJ whole genome shotgun (WGS) entry which is preliminary data.</text>
</comment>
<keyword evidence="3" id="KW-0862">Zinc</keyword>
<dbReference type="PROSITE" id="PS50950">
    <property type="entry name" value="ZF_THAP"/>
    <property type="match status" value="1"/>
</dbReference>
<dbReference type="InterPro" id="IPR026516">
    <property type="entry name" value="THAP1/10"/>
</dbReference>
<feature type="transmembrane region" description="Helical" evidence="7">
    <location>
        <begin position="6"/>
        <end position="24"/>
    </location>
</feature>
<dbReference type="SUPFAM" id="SSF57716">
    <property type="entry name" value="Glucocorticoid receptor-like (DNA-binding domain)"/>
    <property type="match status" value="1"/>
</dbReference>
<evidence type="ECO:0000256" key="3">
    <source>
        <dbReference type="ARBA" id="ARBA00022833"/>
    </source>
</evidence>
<feature type="coiled-coil region" evidence="6">
    <location>
        <begin position="198"/>
        <end position="225"/>
    </location>
</feature>
<evidence type="ECO:0000256" key="1">
    <source>
        <dbReference type="ARBA" id="ARBA00022723"/>
    </source>
</evidence>
<dbReference type="InterPro" id="IPR048365">
    <property type="entry name" value="TNP-like_RNaseH_N"/>
</dbReference>
<dbReference type="GO" id="GO:0003677">
    <property type="term" value="F:DNA binding"/>
    <property type="evidence" value="ECO:0007669"/>
    <property type="project" value="UniProtKB-UniRule"/>
</dbReference>
<evidence type="ECO:0000313" key="9">
    <source>
        <dbReference type="EMBL" id="KAL1514354.1"/>
    </source>
</evidence>
<feature type="domain" description="THAP-type" evidence="8">
    <location>
        <begin position="54"/>
        <end position="148"/>
    </location>
</feature>
<feature type="transmembrane region" description="Helical" evidence="7">
    <location>
        <begin position="31"/>
        <end position="56"/>
    </location>
</feature>
<dbReference type="Pfam" id="PF21787">
    <property type="entry name" value="TNP-like_RNaseH_N"/>
    <property type="match status" value="1"/>
</dbReference>
<dbReference type="InterPro" id="IPR006612">
    <property type="entry name" value="THAP_Znf"/>
</dbReference>
<dbReference type="SMART" id="SM00692">
    <property type="entry name" value="DM3"/>
    <property type="match status" value="1"/>
</dbReference>
<dbReference type="PANTHER" id="PTHR46600">
    <property type="entry name" value="THAP DOMAIN-CONTAINING"/>
    <property type="match status" value="1"/>
</dbReference>
<dbReference type="GO" id="GO:0008270">
    <property type="term" value="F:zinc ion binding"/>
    <property type="evidence" value="ECO:0007669"/>
    <property type="project" value="UniProtKB-KW"/>
</dbReference>
<reference evidence="9 10" key="1">
    <citation type="submission" date="2024-05" db="EMBL/GenBank/DDBJ databases">
        <title>Genetic variation in Jamaican populations of the coffee berry borer (Hypothenemus hampei).</title>
        <authorList>
            <person name="Errbii M."/>
            <person name="Myrie A."/>
        </authorList>
    </citation>
    <scope>NUCLEOTIDE SEQUENCE [LARGE SCALE GENOMIC DNA]</scope>
    <source>
        <strain evidence="9">JA-Hopewell-2020-01-JO</strain>
        <tissue evidence="9">Whole body</tissue>
    </source>
</reference>
<proteinExistence type="predicted"/>
<evidence type="ECO:0000313" key="10">
    <source>
        <dbReference type="Proteomes" id="UP001566132"/>
    </source>
</evidence>
<name>A0ABD1FBM4_HYPHA</name>
<gene>
    <name evidence="9" type="ORF">ABEB36_003623</name>
</gene>
<dbReference type="PANTHER" id="PTHR46600:SF11">
    <property type="entry name" value="THAP DOMAIN-CONTAINING PROTEIN 10"/>
    <property type="match status" value="1"/>
</dbReference>
<evidence type="ECO:0000256" key="7">
    <source>
        <dbReference type="SAM" id="Phobius"/>
    </source>
</evidence>
<evidence type="ECO:0000259" key="8">
    <source>
        <dbReference type="PROSITE" id="PS50950"/>
    </source>
</evidence>
<dbReference type="SMART" id="SM00980">
    <property type="entry name" value="THAP"/>
    <property type="match status" value="1"/>
</dbReference>
<keyword evidence="7" id="KW-0472">Membrane</keyword>
<dbReference type="EMBL" id="JBDJPC010000002">
    <property type="protein sequence ID" value="KAL1514354.1"/>
    <property type="molecule type" value="Genomic_DNA"/>
</dbReference>
<evidence type="ECO:0000256" key="4">
    <source>
        <dbReference type="ARBA" id="ARBA00023125"/>
    </source>
</evidence>
<keyword evidence="6" id="KW-0175">Coiled coil</keyword>
<dbReference type="Proteomes" id="UP001566132">
    <property type="component" value="Unassembled WGS sequence"/>
</dbReference>
<dbReference type="InterPro" id="IPR038441">
    <property type="entry name" value="THAP_Znf_sf"/>
</dbReference>
<evidence type="ECO:0000256" key="5">
    <source>
        <dbReference type="PROSITE-ProRule" id="PRU00309"/>
    </source>
</evidence>
<accession>A0ABD1FBM4</accession>
<sequence>MVGGAYLAGTTSLVDPIWWLRIVFIRELDEIVLNLLFLCTINSFCLCCAICVFFKMRCAIFGCNSNNRSKKNPLNTNVKFHRFPKDSNLIKQWLHATKRKYNINYKTAVVCSKHFLDSDYKVNLKHELLNYRPKRYRGLKDDAVPSQNLFQSRVSSMSSTSGHNRKLLNEKREKTQLISDILLTSSDTIQTDQESPDYVALQRKVDNQAKEIEELKRQLAGVNKIFSTNQIKKLNKQRRINWSVKEISSAIAMYSAGPRAYRLSLKKSFPYPAVSTLKEWLRKIHLEQGILKNALKIAEFADMSERDRVCILMFDEMKIRKEYLYDQSKDYLMQPYDYVQVAMISGVFKAWKRIHSIYKCFNLLNNNILFLETLAIAYLPV</sequence>
<keyword evidence="7" id="KW-0812">Transmembrane</keyword>
<evidence type="ECO:0000256" key="6">
    <source>
        <dbReference type="SAM" id="Coils"/>
    </source>
</evidence>
<dbReference type="Pfam" id="PF05485">
    <property type="entry name" value="THAP"/>
    <property type="match status" value="1"/>
</dbReference>
<dbReference type="Gene3D" id="6.20.210.20">
    <property type="entry name" value="THAP domain"/>
    <property type="match status" value="1"/>
</dbReference>
<keyword evidence="2 5" id="KW-0863">Zinc-finger</keyword>
<evidence type="ECO:0000256" key="2">
    <source>
        <dbReference type="ARBA" id="ARBA00022771"/>
    </source>
</evidence>
<organism evidence="9 10">
    <name type="scientific">Hypothenemus hampei</name>
    <name type="common">Coffee berry borer</name>
    <dbReference type="NCBI Taxonomy" id="57062"/>
    <lineage>
        <taxon>Eukaryota</taxon>
        <taxon>Metazoa</taxon>
        <taxon>Ecdysozoa</taxon>
        <taxon>Arthropoda</taxon>
        <taxon>Hexapoda</taxon>
        <taxon>Insecta</taxon>
        <taxon>Pterygota</taxon>
        <taxon>Neoptera</taxon>
        <taxon>Endopterygota</taxon>
        <taxon>Coleoptera</taxon>
        <taxon>Polyphaga</taxon>
        <taxon>Cucujiformia</taxon>
        <taxon>Curculionidae</taxon>
        <taxon>Scolytinae</taxon>
        <taxon>Hypothenemus</taxon>
    </lineage>
</organism>